<dbReference type="PROSITE" id="PS50929">
    <property type="entry name" value="ABC_TM1F"/>
    <property type="match status" value="1"/>
</dbReference>
<feature type="transmembrane region" description="Helical" evidence="9">
    <location>
        <begin position="26"/>
        <end position="51"/>
    </location>
</feature>
<evidence type="ECO:0000256" key="7">
    <source>
        <dbReference type="ARBA" id="ARBA00022989"/>
    </source>
</evidence>
<evidence type="ECO:0000313" key="12">
    <source>
        <dbReference type="EMBL" id="PIU36847.1"/>
    </source>
</evidence>
<dbReference type="SMART" id="SM00382">
    <property type="entry name" value="AAA"/>
    <property type="match status" value="1"/>
</dbReference>
<dbReference type="GO" id="GO:0016887">
    <property type="term" value="F:ATP hydrolysis activity"/>
    <property type="evidence" value="ECO:0007669"/>
    <property type="project" value="InterPro"/>
</dbReference>
<dbReference type="Pfam" id="PF00005">
    <property type="entry name" value="ABC_tran"/>
    <property type="match status" value="1"/>
</dbReference>
<comment type="subcellular location">
    <subcellularLocation>
        <location evidence="1">Cell membrane</location>
        <topology evidence="1">Multi-pass membrane protein</topology>
    </subcellularLocation>
</comment>
<keyword evidence="4 9" id="KW-0812">Transmembrane</keyword>
<keyword evidence="7 9" id="KW-1133">Transmembrane helix</keyword>
<dbReference type="InterPro" id="IPR011527">
    <property type="entry name" value="ABC1_TM_dom"/>
</dbReference>
<evidence type="ECO:0008006" key="14">
    <source>
        <dbReference type="Google" id="ProtNLM"/>
    </source>
</evidence>
<evidence type="ECO:0000256" key="1">
    <source>
        <dbReference type="ARBA" id="ARBA00004651"/>
    </source>
</evidence>
<evidence type="ECO:0000256" key="3">
    <source>
        <dbReference type="ARBA" id="ARBA00022475"/>
    </source>
</evidence>
<dbReference type="PANTHER" id="PTHR43394:SF1">
    <property type="entry name" value="ATP-BINDING CASSETTE SUB-FAMILY B MEMBER 10, MITOCHONDRIAL"/>
    <property type="match status" value="1"/>
</dbReference>
<sequence length="596" mass="70198">MQKTKKIIKNLSSLLKIAWDEDKKFILGYFVTSLFSALLLFVVFFLYKIMIDYVFKSLVNKEITFVFLIVGSYLISEYLSRFFTNTLNSQYFEYILRSKFQNILTRKFMEKLANLDFSNLENGEVRNLIAKVEDTYSWRLFENLRVINFMIYSVASLIIAFFVALRFNPLYLITLFFLSTPLYFFRAKYGNTNWSIYTKNSKKINYLWYMRYLFTNFNTLSEIKIYNLKNFFLDKTKKIQNEVVDQYKKPILKYIFWSTLASFFIPAIIFFFLKNFINQIIFSQKFSLGDFTFFLNALFTFTGQTSSLLVNIGSIVENNLYVEDYFKLLNIKNKIVNSKRTKRLKKIIPREIKFENVSFIYPGSKKFVLKNINLTINTNQDVAIVGPNGAGKTTLIKLLFRFYDPTRGQILVDGVDLRKINLDDWYRHLGVLFQDFAKYYLTVKENIEFGNVKNVIKKNVNVALANAQGNDLLKLPKNTNQILGRWFEDGEEISVGQWQKLAIARALYRNAPILVLDEPTSNIDAQAEFKIFNNLKQTYKKKTLIFISHRFSTVRMADHIYVLENGRIVEQGKHEDLVIQKGTYAKYFNIQKQGYE</sequence>
<dbReference type="GO" id="GO:0015421">
    <property type="term" value="F:ABC-type oligopeptide transporter activity"/>
    <property type="evidence" value="ECO:0007669"/>
    <property type="project" value="TreeGrafter"/>
</dbReference>
<dbReference type="AlphaFoldDB" id="A0A2M6YTM0"/>
<evidence type="ECO:0000256" key="5">
    <source>
        <dbReference type="ARBA" id="ARBA00022741"/>
    </source>
</evidence>
<feature type="domain" description="ABC transporter" evidence="10">
    <location>
        <begin position="352"/>
        <end position="590"/>
    </location>
</feature>
<organism evidence="12 13">
    <name type="scientific">Candidatus Roizmanbacteria bacterium CG07_land_8_20_14_0_80_34_15</name>
    <dbReference type="NCBI Taxonomy" id="1974849"/>
    <lineage>
        <taxon>Bacteria</taxon>
        <taxon>Candidatus Roizmaniibacteriota</taxon>
    </lineage>
</organism>
<evidence type="ECO:0000313" key="13">
    <source>
        <dbReference type="Proteomes" id="UP000230184"/>
    </source>
</evidence>
<evidence type="ECO:0000256" key="9">
    <source>
        <dbReference type="SAM" id="Phobius"/>
    </source>
</evidence>
<dbReference type="SUPFAM" id="SSF90123">
    <property type="entry name" value="ABC transporter transmembrane region"/>
    <property type="match status" value="1"/>
</dbReference>
<comment type="caution">
    <text evidence="12">The sequence shown here is derived from an EMBL/GenBank/DDBJ whole genome shotgun (WGS) entry which is preliminary data.</text>
</comment>
<evidence type="ECO:0000256" key="8">
    <source>
        <dbReference type="ARBA" id="ARBA00023136"/>
    </source>
</evidence>
<evidence type="ECO:0000259" key="11">
    <source>
        <dbReference type="PROSITE" id="PS50929"/>
    </source>
</evidence>
<keyword evidence="2" id="KW-0813">Transport</keyword>
<dbReference type="InterPro" id="IPR003439">
    <property type="entry name" value="ABC_transporter-like_ATP-bd"/>
</dbReference>
<keyword evidence="5" id="KW-0547">Nucleotide-binding</keyword>
<keyword evidence="6" id="KW-0067">ATP-binding</keyword>
<dbReference type="InterPro" id="IPR036640">
    <property type="entry name" value="ABC1_TM_sf"/>
</dbReference>
<name>A0A2M6YTM0_9BACT</name>
<dbReference type="EMBL" id="PEWY01000114">
    <property type="protein sequence ID" value="PIU36847.1"/>
    <property type="molecule type" value="Genomic_DNA"/>
</dbReference>
<evidence type="ECO:0000259" key="10">
    <source>
        <dbReference type="PROSITE" id="PS50893"/>
    </source>
</evidence>
<protein>
    <recommendedName>
        <fullName evidence="14">ABC transporter domain-containing protein</fullName>
    </recommendedName>
</protein>
<evidence type="ECO:0000256" key="4">
    <source>
        <dbReference type="ARBA" id="ARBA00022692"/>
    </source>
</evidence>
<dbReference type="InterPro" id="IPR039421">
    <property type="entry name" value="Type_1_exporter"/>
</dbReference>
<evidence type="ECO:0000256" key="2">
    <source>
        <dbReference type="ARBA" id="ARBA00022448"/>
    </source>
</evidence>
<dbReference type="PROSITE" id="PS00211">
    <property type="entry name" value="ABC_TRANSPORTER_1"/>
    <property type="match status" value="1"/>
</dbReference>
<dbReference type="Proteomes" id="UP000230184">
    <property type="component" value="Unassembled WGS sequence"/>
</dbReference>
<feature type="transmembrane region" description="Helical" evidence="9">
    <location>
        <begin position="146"/>
        <end position="164"/>
    </location>
</feature>
<keyword evidence="8 9" id="KW-0472">Membrane</keyword>
<dbReference type="GO" id="GO:0005886">
    <property type="term" value="C:plasma membrane"/>
    <property type="evidence" value="ECO:0007669"/>
    <property type="project" value="UniProtKB-SubCell"/>
</dbReference>
<accession>A0A2M6YTM0</accession>
<dbReference type="InterPro" id="IPR027417">
    <property type="entry name" value="P-loop_NTPase"/>
</dbReference>
<feature type="domain" description="ABC transmembrane type-1" evidence="11">
    <location>
        <begin position="30"/>
        <end position="317"/>
    </location>
</feature>
<reference evidence="13" key="1">
    <citation type="submission" date="2017-09" db="EMBL/GenBank/DDBJ databases">
        <title>Depth-based differentiation of microbial function through sediment-hosted aquifers and enrichment of novel symbionts in the deep terrestrial subsurface.</title>
        <authorList>
            <person name="Probst A.J."/>
            <person name="Ladd B."/>
            <person name="Jarett J.K."/>
            <person name="Geller-Mcgrath D.E."/>
            <person name="Sieber C.M.K."/>
            <person name="Emerson J.B."/>
            <person name="Anantharaman K."/>
            <person name="Thomas B.C."/>
            <person name="Malmstrom R."/>
            <person name="Stieglmeier M."/>
            <person name="Klingl A."/>
            <person name="Woyke T."/>
            <person name="Ryan C.M."/>
            <person name="Banfield J.F."/>
        </authorList>
    </citation>
    <scope>NUCLEOTIDE SEQUENCE [LARGE SCALE GENOMIC DNA]</scope>
</reference>
<dbReference type="PANTHER" id="PTHR43394">
    <property type="entry name" value="ATP-DEPENDENT PERMEASE MDL1, MITOCHONDRIAL"/>
    <property type="match status" value="1"/>
</dbReference>
<dbReference type="FunFam" id="3.40.50.300:FF:000221">
    <property type="entry name" value="Multidrug ABC transporter ATP-binding protein"/>
    <property type="match status" value="1"/>
</dbReference>
<feature type="transmembrane region" description="Helical" evidence="9">
    <location>
        <begin position="63"/>
        <end position="80"/>
    </location>
</feature>
<dbReference type="Gene3D" id="3.40.50.300">
    <property type="entry name" value="P-loop containing nucleotide triphosphate hydrolases"/>
    <property type="match status" value="1"/>
</dbReference>
<dbReference type="InterPro" id="IPR003593">
    <property type="entry name" value="AAA+_ATPase"/>
</dbReference>
<keyword evidence="3" id="KW-1003">Cell membrane</keyword>
<dbReference type="GO" id="GO:0005524">
    <property type="term" value="F:ATP binding"/>
    <property type="evidence" value="ECO:0007669"/>
    <property type="project" value="UniProtKB-KW"/>
</dbReference>
<dbReference type="Gene3D" id="1.20.1560.10">
    <property type="entry name" value="ABC transporter type 1, transmembrane domain"/>
    <property type="match status" value="1"/>
</dbReference>
<feature type="transmembrane region" description="Helical" evidence="9">
    <location>
        <begin position="254"/>
        <end position="273"/>
    </location>
</feature>
<gene>
    <name evidence="12" type="ORF">COT02_03925</name>
</gene>
<proteinExistence type="predicted"/>
<evidence type="ECO:0000256" key="6">
    <source>
        <dbReference type="ARBA" id="ARBA00022840"/>
    </source>
</evidence>
<dbReference type="SUPFAM" id="SSF52540">
    <property type="entry name" value="P-loop containing nucleoside triphosphate hydrolases"/>
    <property type="match status" value="1"/>
</dbReference>
<dbReference type="CDD" id="cd03228">
    <property type="entry name" value="ABCC_MRP_Like"/>
    <property type="match status" value="1"/>
</dbReference>
<dbReference type="PROSITE" id="PS50893">
    <property type="entry name" value="ABC_TRANSPORTER_2"/>
    <property type="match status" value="1"/>
</dbReference>
<dbReference type="InterPro" id="IPR017871">
    <property type="entry name" value="ABC_transporter-like_CS"/>
</dbReference>
<feature type="transmembrane region" description="Helical" evidence="9">
    <location>
        <begin position="170"/>
        <end position="189"/>
    </location>
</feature>